<reference evidence="7" key="1">
    <citation type="submission" date="2022-10" db="EMBL/GenBank/DDBJ databases">
        <title>Comparative genomic analysis of Cohnella hashimotonis sp. nov., isolated from the International Space Station.</title>
        <authorList>
            <person name="Simpson A."/>
            <person name="Venkateswaran K."/>
        </authorList>
    </citation>
    <scope>NUCLEOTIDE SEQUENCE</scope>
    <source>
        <strain evidence="7">DSM 28161</strain>
    </source>
</reference>
<dbReference type="PRINTS" id="PR00996">
    <property type="entry name" value="CHERMTFRASE"/>
</dbReference>
<comment type="caution">
    <text evidence="7">The sequence shown here is derived from an EMBL/GenBank/DDBJ whole genome shotgun (WGS) entry which is preliminary data.</text>
</comment>
<comment type="catalytic activity">
    <reaction evidence="1">
        <text>L-glutamyl-[protein] + S-adenosyl-L-methionine = [protein]-L-glutamate 5-O-methyl ester + S-adenosyl-L-homocysteine</text>
        <dbReference type="Rhea" id="RHEA:24452"/>
        <dbReference type="Rhea" id="RHEA-COMP:10208"/>
        <dbReference type="Rhea" id="RHEA-COMP:10311"/>
        <dbReference type="ChEBI" id="CHEBI:29973"/>
        <dbReference type="ChEBI" id="CHEBI:57856"/>
        <dbReference type="ChEBI" id="CHEBI:59789"/>
        <dbReference type="ChEBI" id="CHEBI:82795"/>
        <dbReference type="EC" id="2.1.1.80"/>
    </reaction>
</comment>
<name>A0A9X4L553_9BACL</name>
<keyword evidence="8" id="KW-1185">Reference proteome</keyword>
<feature type="domain" description="CheR-type methyltransferase" evidence="6">
    <location>
        <begin position="1"/>
        <end position="274"/>
    </location>
</feature>
<dbReference type="AlphaFoldDB" id="A0A9X4L553"/>
<dbReference type="CDD" id="cd02440">
    <property type="entry name" value="AdoMet_MTases"/>
    <property type="match status" value="1"/>
</dbReference>
<dbReference type="InterPro" id="IPR029063">
    <property type="entry name" value="SAM-dependent_MTases_sf"/>
</dbReference>
<sequence length="286" mass="33555">MDNHIQDEEFDKLAETIRLHAGIYLRREKKALLVSRLGRLLEQHGAAGFDQYISRLAADRSGRLLSQLIDHISTNHTFFMRETPHFDFMRDVALPYWMPRIADRDLRVWSAGCSTGEEPYTLAMLLQDFLGPQAGEWDSRVLATDISARTLETAALGVYSQDAVRPLPESWKRLYFRRLPDNTVRVQDSLRAQVLFRRFNLMEQRFPFSRPFHIIFCRNVMIYFDERARNQLLRKFWETLAPGGYLFIGHSEGIGRKDLGFSYVSPSVYRKPESEDTRRKSHDRHR</sequence>
<protein>
    <recommendedName>
        <fullName evidence="2">protein-glutamate O-methyltransferase</fullName>
        <ecNumber evidence="2">2.1.1.80</ecNumber>
    </recommendedName>
</protein>
<evidence type="ECO:0000256" key="3">
    <source>
        <dbReference type="ARBA" id="ARBA00022603"/>
    </source>
</evidence>
<dbReference type="PROSITE" id="PS50123">
    <property type="entry name" value="CHER"/>
    <property type="match status" value="1"/>
</dbReference>
<dbReference type="PANTHER" id="PTHR24422">
    <property type="entry name" value="CHEMOTAXIS PROTEIN METHYLTRANSFERASE"/>
    <property type="match status" value="1"/>
</dbReference>
<dbReference type="GO" id="GO:0008983">
    <property type="term" value="F:protein-glutamate O-methyltransferase activity"/>
    <property type="evidence" value="ECO:0007669"/>
    <property type="project" value="UniProtKB-EC"/>
</dbReference>
<evidence type="ECO:0000313" key="7">
    <source>
        <dbReference type="EMBL" id="MDG0813667.1"/>
    </source>
</evidence>
<dbReference type="SUPFAM" id="SSF53335">
    <property type="entry name" value="S-adenosyl-L-methionine-dependent methyltransferases"/>
    <property type="match status" value="1"/>
</dbReference>
<evidence type="ECO:0000256" key="2">
    <source>
        <dbReference type="ARBA" id="ARBA00012534"/>
    </source>
</evidence>
<dbReference type="PANTHER" id="PTHR24422:SF19">
    <property type="entry name" value="CHEMOTAXIS PROTEIN METHYLTRANSFERASE"/>
    <property type="match status" value="1"/>
</dbReference>
<evidence type="ECO:0000313" key="8">
    <source>
        <dbReference type="Proteomes" id="UP001153404"/>
    </source>
</evidence>
<gene>
    <name evidence="7" type="ORF">OMP40_33525</name>
</gene>
<keyword evidence="5" id="KW-0949">S-adenosyl-L-methionine</keyword>
<dbReference type="Proteomes" id="UP001153404">
    <property type="component" value="Unassembled WGS sequence"/>
</dbReference>
<evidence type="ECO:0000256" key="4">
    <source>
        <dbReference type="ARBA" id="ARBA00022679"/>
    </source>
</evidence>
<proteinExistence type="predicted"/>
<dbReference type="Pfam" id="PF01739">
    <property type="entry name" value="CheR"/>
    <property type="match status" value="1"/>
</dbReference>
<dbReference type="GO" id="GO:0032259">
    <property type="term" value="P:methylation"/>
    <property type="evidence" value="ECO:0007669"/>
    <property type="project" value="UniProtKB-KW"/>
</dbReference>
<dbReference type="Pfam" id="PF03705">
    <property type="entry name" value="CheR_N"/>
    <property type="match status" value="1"/>
</dbReference>
<dbReference type="SMART" id="SM00138">
    <property type="entry name" value="MeTrc"/>
    <property type="match status" value="1"/>
</dbReference>
<dbReference type="RefSeq" id="WP_277538200.1">
    <property type="nucleotide sequence ID" value="NZ_JAPDIA010000008.1"/>
</dbReference>
<dbReference type="EC" id="2.1.1.80" evidence="2"/>
<accession>A0A9X4L553</accession>
<dbReference type="InterPro" id="IPR022641">
    <property type="entry name" value="CheR_N"/>
</dbReference>
<dbReference type="InterPro" id="IPR050903">
    <property type="entry name" value="Bact_Chemotaxis_MeTrfase"/>
</dbReference>
<dbReference type="Gene3D" id="3.40.50.150">
    <property type="entry name" value="Vaccinia Virus protein VP39"/>
    <property type="match status" value="1"/>
</dbReference>
<dbReference type="InterPro" id="IPR026024">
    <property type="entry name" value="Chemotaxis_MeTrfase_CheR"/>
</dbReference>
<evidence type="ECO:0000256" key="5">
    <source>
        <dbReference type="ARBA" id="ARBA00022691"/>
    </source>
</evidence>
<dbReference type="InterPro" id="IPR000780">
    <property type="entry name" value="CheR_MeTrfase"/>
</dbReference>
<keyword evidence="3" id="KW-0489">Methyltransferase</keyword>
<dbReference type="Gene3D" id="1.10.155.10">
    <property type="entry name" value="Chemotaxis receptor methyltransferase CheR, N-terminal domain"/>
    <property type="match status" value="1"/>
</dbReference>
<keyword evidence="4" id="KW-0808">Transferase</keyword>
<dbReference type="InterPro" id="IPR022642">
    <property type="entry name" value="CheR_C"/>
</dbReference>
<organism evidence="7 8">
    <name type="scientific">Cohnella rhizosphaerae</name>
    <dbReference type="NCBI Taxonomy" id="1457232"/>
    <lineage>
        <taxon>Bacteria</taxon>
        <taxon>Bacillati</taxon>
        <taxon>Bacillota</taxon>
        <taxon>Bacilli</taxon>
        <taxon>Bacillales</taxon>
        <taxon>Paenibacillaceae</taxon>
        <taxon>Cohnella</taxon>
    </lineage>
</organism>
<dbReference type="PIRSF" id="PIRSF000410">
    <property type="entry name" value="CheR"/>
    <property type="match status" value="1"/>
</dbReference>
<evidence type="ECO:0000256" key="1">
    <source>
        <dbReference type="ARBA" id="ARBA00001541"/>
    </source>
</evidence>
<dbReference type="SUPFAM" id="SSF47757">
    <property type="entry name" value="Chemotaxis receptor methyltransferase CheR, N-terminal domain"/>
    <property type="match status" value="1"/>
</dbReference>
<dbReference type="EMBL" id="JAPDIA010000008">
    <property type="protein sequence ID" value="MDG0813667.1"/>
    <property type="molecule type" value="Genomic_DNA"/>
</dbReference>
<evidence type="ECO:0000259" key="6">
    <source>
        <dbReference type="PROSITE" id="PS50123"/>
    </source>
</evidence>
<dbReference type="InterPro" id="IPR036804">
    <property type="entry name" value="CheR_N_sf"/>
</dbReference>